<proteinExistence type="predicted"/>
<dbReference type="AlphaFoldDB" id="A0A1B0BRX0"/>
<sequence>MKNFLYNTESGEFCERHRSTHSNSAHFKSLLTRFIYRFIPYDRYEESHTKYSVAIPLLATPSVATSDLVSRFPFALCAVVSPACICNHASSYLGSILLN</sequence>
<dbReference type="VEuPathDB" id="VectorBase:GPPI038671"/>
<dbReference type="EMBL" id="JXJN01019367">
    <property type="status" value="NOT_ANNOTATED_CDS"/>
    <property type="molecule type" value="Genomic_DNA"/>
</dbReference>
<accession>A0A1B0BRX0</accession>
<keyword evidence="2" id="KW-1185">Reference proteome</keyword>
<dbReference type="EMBL" id="JXJN01019368">
    <property type="status" value="NOT_ANNOTATED_CDS"/>
    <property type="molecule type" value="Genomic_DNA"/>
</dbReference>
<evidence type="ECO:0000313" key="2">
    <source>
        <dbReference type="Proteomes" id="UP000092460"/>
    </source>
</evidence>
<reference evidence="2" key="1">
    <citation type="submission" date="2015-01" db="EMBL/GenBank/DDBJ databases">
        <authorList>
            <person name="Aksoy S."/>
            <person name="Warren W."/>
            <person name="Wilson R.K."/>
        </authorList>
    </citation>
    <scope>NUCLEOTIDE SEQUENCE [LARGE SCALE GENOMIC DNA]</scope>
    <source>
        <strain evidence="2">IAEA</strain>
    </source>
</reference>
<dbReference type="EnsemblMetazoa" id="GPPI038671-RA">
    <property type="protein sequence ID" value="GPPI038671-PA"/>
    <property type="gene ID" value="GPPI038671"/>
</dbReference>
<organism evidence="1 2">
    <name type="scientific">Glossina palpalis gambiensis</name>
    <dbReference type="NCBI Taxonomy" id="67801"/>
    <lineage>
        <taxon>Eukaryota</taxon>
        <taxon>Metazoa</taxon>
        <taxon>Ecdysozoa</taxon>
        <taxon>Arthropoda</taxon>
        <taxon>Hexapoda</taxon>
        <taxon>Insecta</taxon>
        <taxon>Pterygota</taxon>
        <taxon>Neoptera</taxon>
        <taxon>Endopterygota</taxon>
        <taxon>Diptera</taxon>
        <taxon>Brachycera</taxon>
        <taxon>Muscomorpha</taxon>
        <taxon>Hippoboscoidea</taxon>
        <taxon>Glossinidae</taxon>
        <taxon>Glossina</taxon>
    </lineage>
</organism>
<evidence type="ECO:0000313" key="1">
    <source>
        <dbReference type="EnsemblMetazoa" id="GPPI038671-PA"/>
    </source>
</evidence>
<dbReference type="EMBL" id="JXJN01019369">
    <property type="status" value="NOT_ANNOTATED_CDS"/>
    <property type="molecule type" value="Genomic_DNA"/>
</dbReference>
<name>A0A1B0BRX0_9MUSC</name>
<protein>
    <submittedName>
        <fullName evidence="1">Uncharacterized protein</fullName>
    </submittedName>
</protein>
<dbReference type="Proteomes" id="UP000092460">
    <property type="component" value="Unassembled WGS sequence"/>
</dbReference>
<reference evidence="1" key="2">
    <citation type="submission" date="2020-05" db="UniProtKB">
        <authorList>
            <consortium name="EnsemblMetazoa"/>
        </authorList>
    </citation>
    <scope>IDENTIFICATION</scope>
    <source>
        <strain evidence="1">IAEA</strain>
    </source>
</reference>